<keyword evidence="4" id="KW-0255">Endonuclease</keyword>
<dbReference type="Gene3D" id="2.40.70.10">
    <property type="entry name" value="Acid Proteases"/>
    <property type="match status" value="1"/>
</dbReference>
<dbReference type="AlphaFoldDB" id="A0A6P8LKK6"/>
<dbReference type="InterPro" id="IPR001878">
    <property type="entry name" value="Znf_CCHC"/>
</dbReference>
<evidence type="ECO:0000256" key="1">
    <source>
        <dbReference type="ARBA" id="ARBA00022679"/>
    </source>
</evidence>
<keyword evidence="5" id="KW-0862">Zinc</keyword>
<dbReference type="Gene3D" id="4.10.60.10">
    <property type="entry name" value="Zinc finger, CCHC-type"/>
    <property type="match status" value="1"/>
</dbReference>
<dbReference type="GO" id="GO:0006508">
    <property type="term" value="P:proteolysis"/>
    <property type="evidence" value="ECO:0007669"/>
    <property type="project" value="InterPro"/>
</dbReference>
<proteinExistence type="predicted"/>
<dbReference type="SUPFAM" id="SSF56672">
    <property type="entry name" value="DNA/RNA polymerases"/>
    <property type="match status" value="1"/>
</dbReference>
<keyword evidence="5" id="KW-0863">Zinc-finger</keyword>
<dbReference type="GO" id="GO:0004190">
    <property type="term" value="F:aspartic-type endopeptidase activity"/>
    <property type="evidence" value="ECO:0007669"/>
    <property type="project" value="InterPro"/>
</dbReference>
<reference evidence="8" key="1">
    <citation type="journal article" date="2011" name="Proc. Natl. Acad. Sci. U.S.A.">
        <title>Genes involved in convergent evolution of eusociality in bees.</title>
        <authorList>
            <person name="Woodard S.H."/>
            <person name="Fischman B.J."/>
            <person name="Venkat A."/>
            <person name="Hudson M.E."/>
            <person name="Varala K."/>
            <person name="Cameron S.A."/>
            <person name="Clark A.G."/>
            <person name="Robinson G.E."/>
        </authorList>
    </citation>
    <scope>NUCLEOTIDE SEQUENCE</scope>
</reference>
<gene>
    <name evidence="8" type="primary">LOC117152352</name>
</gene>
<dbReference type="GO" id="GO:0003676">
    <property type="term" value="F:nucleic acid binding"/>
    <property type="evidence" value="ECO:0007669"/>
    <property type="project" value="InterPro"/>
</dbReference>
<dbReference type="GeneID" id="117152352"/>
<evidence type="ECO:0000259" key="6">
    <source>
        <dbReference type="PROSITE" id="PS50158"/>
    </source>
</evidence>
<feature type="domain" description="CCHC-type" evidence="6">
    <location>
        <begin position="35"/>
        <end position="52"/>
    </location>
</feature>
<dbReference type="PANTHER" id="PTHR37984:SF5">
    <property type="entry name" value="PROTEIN NYNRIN-LIKE"/>
    <property type="match status" value="1"/>
</dbReference>
<sequence>MYEEQKSRRVKSIVKPAKIQKNGKPRQSVDAMKKRRCFICGSEDHLRVKCPERGEGVRCFECSGFGHIAARCTARPKETCVVSRSEKGKYIKEVAIDDCRFVALVDTGSDLTFTRSDEYARLGSPPLGKCKLKFDGLSSAGNETWGEFTKVMMVDGYKLPITLHVVSNRILTKHGLLLGTDFLDQVEFRVKRGEGTFLRLDEQTNKDVPDVFRINVVEQTDETDLTHVQEPHYREAIRDILRRYRPEKKRDVGITAEVVLKSDKPVVRRPRRLAPSEKREVDELMELWTNEGIIEPSNSEYASPIVVVREKDLCVRVARWALLLGGCKCQACHRPGKSMQHVEAPSRNPLPSTRYVTESEDGLIARLRRAQNKDIEVRRILDAATCSQADVVRDDILYKECKDDV</sequence>
<dbReference type="PANTHER" id="PTHR37984">
    <property type="entry name" value="PROTEIN CBG26694"/>
    <property type="match status" value="1"/>
</dbReference>
<evidence type="ECO:0000313" key="8">
    <source>
        <dbReference type="RefSeq" id="XP_033179642.1"/>
    </source>
</evidence>
<dbReference type="SUPFAM" id="SSF50630">
    <property type="entry name" value="Acid proteases"/>
    <property type="match status" value="1"/>
</dbReference>
<dbReference type="InterPro" id="IPR001969">
    <property type="entry name" value="Aspartic_peptidase_AS"/>
</dbReference>
<protein>
    <submittedName>
        <fullName evidence="8">Uncharacterized protein LOC117152352</fullName>
    </submittedName>
</protein>
<keyword evidence="1" id="KW-0808">Transferase</keyword>
<dbReference type="GO" id="GO:0016779">
    <property type="term" value="F:nucleotidyltransferase activity"/>
    <property type="evidence" value="ECO:0007669"/>
    <property type="project" value="UniProtKB-KW"/>
</dbReference>
<dbReference type="RefSeq" id="XP_033179642.1">
    <property type="nucleotide sequence ID" value="XM_033323751.1"/>
</dbReference>
<dbReference type="Gene3D" id="3.10.10.10">
    <property type="entry name" value="HIV Type 1 Reverse Transcriptase, subunit A, domain 1"/>
    <property type="match status" value="1"/>
</dbReference>
<evidence type="ECO:0000256" key="5">
    <source>
        <dbReference type="PROSITE-ProRule" id="PRU00047"/>
    </source>
</evidence>
<reference evidence="8" key="2">
    <citation type="submission" date="2025-08" db="UniProtKB">
        <authorList>
            <consortium name="RefSeq"/>
        </authorList>
    </citation>
    <scope>IDENTIFICATION</scope>
</reference>
<dbReference type="PROSITE" id="PS50158">
    <property type="entry name" value="ZF_CCHC"/>
    <property type="match status" value="1"/>
</dbReference>
<dbReference type="GO" id="GO:0008270">
    <property type="term" value="F:zinc ion binding"/>
    <property type="evidence" value="ECO:0007669"/>
    <property type="project" value="UniProtKB-KW"/>
</dbReference>
<dbReference type="Proteomes" id="UP000515180">
    <property type="component" value="Unplaced"/>
</dbReference>
<dbReference type="GO" id="GO:0071897">
    <property type="term" value="P:DNA biosynthetic process"/>
    <property type="evidence" value="ECO:0007669"/>
    <property type="project" value="UniProtKB-ARBA"/>
</dbReference>
<organism evidence="7 8">
    <name type="scientific">Bombus impatiens</name>
    <name type="common">Bumblebee</name>
    <dbReference type="NCBI Taxonomy" id="132113"/>
    <lineage>
        <taxon>Eukaryota</taxon>
        <taxon>Metazoa</taxon>
        <taxon>Ecdysozoa</taxon>
        <taxon>Arthropoda</taxon>
        <taxon>Hexapoda</taxon>
        <taxon>Insecta</taxon>
        <taxon>Pterygota</taxon>
        <taxon>Neoptera</taxon>
        <taxon>Endopterygota</taxon>
        <taxon>Hymenoptera</taxon>
        <taxon>Apocrita</taxon>
        <taxon>Aculeata</taxon>
        <taxon>Apoidea</taxon>
        <taxon>Anthophila</taxon>
        <taxon>Apidae</taxon>
        <taxon>Bombus</taxon>
        <taxon>Pyrobombus</taxon>
    </lineage>
</organism>
<dbReference type="SUPFAM" id="SSF57756">
    <property type="entry name" value="Retrovirus zinc finger-like domains"/>
    <property type="match status" value="1"/>
</dbReference>
<keyword evidence="4" id="KW-0378">Hydrolase</keyword>
<dbReference type="InterPro" id="IPR043502">
    <property type="entry name" value="DNA/RNA_pol_sf"/>
</dbReference>
<evidence type="ECO:0000256" key="2">
    <source>
        <dbReference type="ARBA" id="ARBA00022695"/>
    </source>
</evidence>
<keyword evidence="2" id="KW-0548">Nucleotidyltransferase</keyword>
<evidence type="ECO:0000256" key="3">
    <source>
        <dbReference type="ARBA" id="ARBA00022722"/>
    </source>
</evidence>
<accession>A0A6P8LKK6</accession>
<keyword evidence="3" id="KW-0540">Nuclease</keyword>
<dbReference type="InterPro" id="IPR050951">
    <property type="entry name" value="Retrovirus_Pol_polyprotein"/>
</dbReference>
<keyword evidence="7" id="KW-1185">Reference proteome</keyword>
<dbReference type="InterPro" id="IPR021109">
    <property type="entry name" value="Peptidase_aspartic_dom_sf"/>
</dbReference>
<dbReference type="CDD" id="cd00303">
    <property type="entry name" value="retropepsin_like"/>
    <property type="match status" value="1"/>
</dbReference>
<dbReference type="GO" id="GO:0004519">
    <property type="term" value="F:endonuclease activity"/>
    <property type="evidence" value="ECO:0007669"/>
    <property type="project" value="UniProtKB-KW"/>
</dbReference>
<name>A0A6P8LKK6_BOMIM</name>
<keyword evidence="5" id="KW-0479">Metal-binding</keyword>
<dbReference type="SMART" id="SM00343">
    <property type="entry name" value="ZnF_C2HC"/>
    <property type="match status" value="2"/>
</dbReference>
<dbReference type="PROSITE" id="PS00141">
    <property type="entry name" value="ASP_PROTEASE"/>
    <property type="match status" value="1"/>
</dbReference>
<evidence type="ECO:0000256" key="4">
    <source>
        <dbReference type="ARBA" id="ARBA00022759"/>
    </source>
</evidence>
<dbReference type="OrthoDB" id="7615466at2759"/>
<evidence type="ECO:0000313" key="7">
    <source>
        <dbReference type="Proteomes" id="UP000515180"/>
    </source>
</evidence>
<dbReference type="InterPro" id="IPR036875">
    <property type="entry name" value="Znf_CCHC_sf"/>
</dbReference>
<feature type="non-terminal residue" evidence="8">
    <location>
        <position position="405"/>
    </location>
</feature>